<evidence type="ECO:0000256" key="1">
    <source>
        <dbReference type="ARBA" id="ARBA00004370"/>
    </source>
</evidence>
<comment type="pathway">
    <text evidence="2">Protein modification; protein ubiquitination.</text>
</comment>
<dbReference type="Proteomes" id="UP000597762">
    <property type="component" value="Unassembled WGS sequence"/>
</dbReference>
<evidence type="ECO:0000256" key="8">
    <source>
        <dbReference type="ARBA" id="ARBA00022989"/>
    </source>
</evidence>
<dbReference type="AlphaFoldDB" id="A0A812EPL4"/>
<feature type="transmembrane region" description="Helical" evidence="11">
    <location>
        <begin position="320"/>
        <end position="341"/>
    </location>
</feature>
<evidence type="ECO:0000313" key="14">
    <source>
        <dbReference type="Proteomes" id="UP000597762"/>
    </source>
</evidence>
<dbReference type="InterPro" id="IPR057992">
    <property type="entry name" value="TPR_SYVN1_N"/>
</dbReference>
<evidence type="ECO:0000256" key="11">
    <source>
        <dbReference type="SAM" id="Phobius"/>
    </source>
</evidence>
<keyword evidence="6" id="KW-0863">Zinc-finger</keyword>
<feature type="domain" description="E3 ubiquitin-protein ligase synoviolin-like TPR repeats" evidence="12">
    <location>
        <begin position="281"/>
        <end position="547"/>
    </location>
</feature>
<feature type="compositionally biased region" description="Low complexity" evidence="10">
    <location>
        <begin position="654"/>
        <end position="671"/>
    </location>
</feature>
<evidence type="ECO:0000256" key="2">
    <source>
        <dbReference type="ARBA" id="ARBA00004906"/>
    </source>
</evidence>
<feature type="region of interest" description="Disordered" evidence="10">
    <location>
        <begin position="593"/>
        <end position="693"/>
    </location>
</feature>
<accession>A0A812EPL4</accession>
<organism evidence="13 14">
    <name type="scientific">Acanthosepion pharaonis</name>
    <name type="common">Pharaoh cuttlefish</name>
    <name type="synonym">Sepia pharaonis</name>
    <dbReference type="NCBI Taxonomy" id="158019"/>
    <lineage>
        <taxon>Eukaryota</taxon>
        <taxon>Metazoa</taxon>
        <taxon>Spiralia</taxon>
        <taxon>Lophotrochozoa</taxon>
        <taxon>Mollusca</taxon>
        <taxon>Cephalopoda</taxon>
        <taxon>Coleoidea</taxon>
        <taxon>Decapodiformes</taxon>
        <taxon>Sepiida</taxon>
        <taxon>Sepiina</taxon>
        <taxon>Sepiidae</taxon>
        <taxon>Acanthosepion</taxon>
    </lineage>
</organism>
<keyword evidence="7" id="KW-0862">Zinc</keyword>
<dbReference type="EMBL" id="CAHIKZ030005546">
    <property type="protein sequence ID" value="CAE1329073.1"/>
    <property type="molecule type" value="Genomic_DNA"/>
</dbReference>
<dbReference type="GO" id="GO:0043161">
    <property type="term" value="P:proteasome-mediated ubiquitin-dependent protein catabolic process"/>
    <property type="evidence" value="ECO:0007669"/>
    <property type="project" value="TreeGrafter"/>
</dbReference>
<evidence type="ECO:0000259" key="12">
    <source>
        <dbReference type="Pfam" id="PF25563"/>
    </source>
</evidence>
<dbReference type="GO" id="GO:0061630">
    <property type="term" value="F:ubiquitin protein ligase activity"/>
    <property type="evidence" value="ECO:0007669"/>
    <property type="project" value="UniProtKB-EC"/>
</dbReference>
<feature type="region of interest" description="Disordered" evidence="10">
    <location>
        <begin position="789"/>
        <end position="856"/>
    </location>
</feature>
<feature type="compositionally biased region" description="Pro residues" evidence="10">
    <location>
        <begin position="631"/>
        <end position="653"/>
    </location>
</feature>
<evidence type="ECO:0000256" key="9">
    <source>
        <dbReference type="ARBA" id="ARBA00023136"/>
    </source>
</evidence>
<dbReference type="UniPathway" id="UPA00143"/>
<dbReference type="GO" id="GO:0008270">
    <property type="term" value="F:zinc ion binding"/>
    <property type="evidence" value="ECO:0007669"/>
    <property type="project" value="UniProtKB-KW"/>
</dbReference>
<feature type="compositionally biased region" description="Polar residues" evidence="10">
    <location>
        <begin position="794"/>
        <end position="821"/>
    </location>
</feature>
<dbReference type="PANTHER" id="PTHR22763">
    <property type="entry name" value="RING ZINC FINGER PROTEIN"/>
    <property type="match status" value="1"/>
</dbReference>
<dbReference type="Pfam" id="PF25563">
    <property type="entry name" value="TPR_SYVN1_N"/>
    <property type="match status" value="1"/>
</dbReference>
<feature type="transmembrane region" description="Helical" evidence="11">
    <location>
        <begin position="377"/>
        <end position="396"/>
    </location>
</feature>
<dbReference type="GO" id="GO:0036503">
    <property type="term" value="P:ERAD pathway"/>
    <property type="evidence" value="ECO:0007669"/>
    <property type="project" value="TreeGrafter"/>
</dbReference>
<dbReference type="GO" id="GO:0012505">
    <property type="term" value="C:endomembrane system"/>
    <property type="evidence" value="ECO:0007669"/>
    <property type="project" value="UniProtKB-SubCell"/>
</dbReference>
<evidence type="ECO:0000256" key="5">
    <source>
        <dbReference type="ARBA" id="ARBA00022723"/>
    </source>
</evidence>
<keyword evidence="9 11" id="KW-0472">Membrane</keyword>
<evidence type="ECO:0000256" key="10">
    <source>
        <dbReference type="SAM" id="MobiDB-lite"/>
    </source>
</evidence>
<feature type="transmembrane region" description="Helical" evidence="11">
    <location>
        <begin position="487"/>
        <end position="511"/>
    </location>
</feature>
<feature type="compositionally biased region" description="Polar residues" evidence="10">
    <location>
        <begin position="1"/>
        <end position="14"/>
    </location>
</feature>
<comment type="subcellular location">
    <subcellularLocation>
        <location evidence="1">Membrane</location>
    </subcellularLocation>
</comment>
<dbReference type="GO" id="GO:0016567">
    <property type="term" value="P:protein ubiquitination"/>
    <property type="evidence" value="ECO:0007669"/>
    <property type="project" value="UniProtKB-UniPathway"/>
</dbReference>
<feature type="compositionally biased region" description="Polar residues" evidence="10">
    <location>
        <begin position="672"/>
        <end position="692"/>
    </location>
</feature>
<keyword evidence="8 11" id="KW-1133">Transmembrane helix</keyword>
<keyword evidence="5" id="KW-0479">Metal-binding</keyword>
<reference evidence="13" key="1">
    <citation type="submission" date="2021-01" db="EMBL/GenBank/DDBJ databases">
        <authorList>
            <person name="Li R."/>
            <person name="Bekaert M."/>
        </authorList>
    </citation>
    <scope>NUCLEOTIDE SEQUENCE</scope>
    <source>
        <strain evidence="13">Farmed</strain>
    </source>
</reference>
<feature type="transmembrane region" description="Helical" evidence="11">
    <location>
        <begin position="417"/>
        <end position="436"/>
    </location>
</feature>
<dbReference type="EC" id="2.3.2.27" evidence="13"/>
<feature type="region of interest" description="Disordered" evidence="10">
    <location>
        <begin position="1"/>
        <end position="21"/>
    </location>
</feature>
<proteinExistence type="predicted"/>
<dbReference type="PANTHER" id="PTHR22763:SF184">
    <property type="entry name" value="E3 UBIQUITIN-PROTEIN LIGASE SYNOVIOLIN"/>
    <property type="match status" value="1"/>
</dbReference>
<evidence type="ECO:0000256" key="6">
    <source>
        <dbReference type="ARBA" id="ARBA00022771"/>
    </source>
</evidence>
<feature type="transmembrane region" description="Helical" evidence="11">
    <location>
        <begin position="448"/>
        <end position="466"/>
    </location>
</feature>
<gene>
    <name evidence="13" type="ORF">SPHA_78643</name>
</gene>
<evidence type="ECO:0000256" key="4">
    <source>
        <dbReference type="ARBA" id="ARBA00022692"/>
    </source>
</evidence>
<dbReference type="InterPro" id="IPR050731">
    <property type="entry name" value="HRD1_E3_ubiq-ligases"/>
</dbReference>
<keyword evidence="13" id="KW-0012">Acyltransferase</keyword>
<evidence type="ECO:0000256" key="7">
    <source>
        <dbReference type="ARBA" id="ARBA00022833"/>
    </source>
</evidence>
<keyword evidence="14" id="KW-1185">Reference proteome</keyword>
<keyword evidence="4 11" id="KW-0812">Transmembrane</keyword>
<feature type="transmembrane region" description="Helical" evidence="11">
    <location>
        <begin position="280"/>
        <end position="300"/>
    </location>
</feature>
<feature type="compositionally biased region" description="Low complexity" evidence="10">
    <location>
        <begin position="593"/>
        <end position="614"/>
    </location>
</feature>
<protein>
    <submittedName>
        <fullName evidence="13">SYVN1</fullName>
        <ecNumber evidence="13">2.3.2.27</ecNumber>
    </submittedName>
</protein>
<evidence type="ECO:0000313" key="13">
    <source>
        <dbReference type="EMBL" id="CAE1329073.1"/>
    </source>
</evidence>
<name>A0A812EPL4_ACAPH</name>
<evidence type="ECO:0000256" key="3">
    <source>
        <dbReference type="ARBA" id="ARBA00022679"/>
    </source>
</evidence>
<keyword evidence="3 13" id="KW-0808">Transferase</keyword>
<dbReference type="OrthoDB" id="7759664at2759"/>
<comment type="caution">
    <text evidence="13">The sequence shown here is derived from an EMBL/GenBank/DDBJ whole genome shotgun (WGS) entry which is preliminary data.</text>
</comment>
<sequence length="868" mass="97195">MRNINGNHHISKTYSTSSGRRYFSPSSSLVTRLDSPSFSFVIRLDSPSFSFVTRLDSPSFSFVTRLYSPSFSFVTRLYSPSFSFVTKLDSPSFSLVTRLDSPSFSLVTRLDSLSFSFVTSLDSPSFSLVTRLDSPSFSLVTRLDSPSFSLVTRLLPSSSLVTRLGSPSFSFVTRLGSFFLPHFSTSFSFVIRLDSPSFSFVTRLDSPSFSLVTRLDSLSFSFVTSLDSPSFSLVTRLDSFSFSLTPYSPKYNPRPAIAASDKSLPKNTRNENNSIATMRAFMLTGFSVILTTVVIANAYYQKSQFYPSVVYITKSNGSMAILYIQAFVFVVLMGKLMRKIFFGQLRAAEMEHLIERSWYAVTETCLAFTVFRDDFNPRFVAMFTLLLFLKCFHWLAEDRVDYMERSPMITIRFHVRVISLIIALASVDAYFINHAYYSTLLRGASVQLVFGFEYAILLTVVLMTLTKYALHAIDLQSENPWENKAVYLLYTELIMGLIKVLLYVLFMVIVIKVHTFPLFAIRPMYLSVRAFKKALNDIIMSRRAIRNMNTLYPDATAEELSSGDNVCIICREEMRQQTCPTCRMDVLRITRPQQTQQQQQQQQQVQQQQNVPQPQLQPPHPQFPHNVLFPGFPPVPIWGPANMPPPPPPPPASQAPSTPSGATAPTSSDSTNTSSEQVQSSTNQASTPSASLTGAAPNNMPFLPFTPLTPYGLHSPYVLPGLSVEELATLEGQERSNIEARIQWLRDIQTLLDGAMVLMHQYNQVAANSGIQGISVMPRNTELRDISQLPADISPSNSPSKPATQHPQQSAEPTSKVSANVSEDLDYSGLEGATAFSSNIPKTDSEEPEAQTKDEVRKRRLQHFELHK</sequence>